<dbReference type="PANTHER" id="PTHR31285">
    <property type="entry name" value="NICOTINAMIDE MONONUCLEOTIDE ADENYLYLTRANSFERASE"/>
    <property type="match status" value="1"/>
</dbReference>
<dbReference type="GO" id="GO:0005737">
    <property type="term" value="C:cytoplasm"/>
    <property type="evidence" value="ECO:0007669"/>
    <property type="project" value="TreeGrafter"/>
</dbReference>
<protein>
    <submittedName>
        <fullName evidence="1">Uncharacterized protein</fullName>
    </submittedName>
</protein>
<evidence type="ECO:0000313" key="1">
    <source>
        <dbReference type="EMBL" id="SVC17231.1"/>
    </source>
</evidence>
<dbReference type="GO" id="GO:0000309">
    <property type="term" value="F:nicotinamide-nucleotide adenylyltransferase activity"/>
    <property type="evidence" value="ECO:0007669"/>
    <property type="project" value="TreeGrafter"/>
</dbReference>
<dbReference type="GO" id="GO:0016887">
    <property type="term" value="F:ATP hydrolysis activity"/>
    <property type="evidence" value="ECO:0007669"/>
    <property type="project" value="TreeGrafter"/>
</dbReference>
<gene>
    <name evidence="1" type="ORF">METZ01_LOCUS270085</name>
</gene>
<dbReference type="AlphaFoldDB" id="A0A382K3I8"/>
<dbReference type="EMBL" id="UINC01077261">
    <property type="protein sequence ID" value="SVC17231.1"/>
    <property type="molecule type" value="Genomic_DNA"/>
</dbReference>
<reference evidence="1" key="1">
    <citation type="submission" date="2018-05" db="EMBL/GenBank/DDBJ databases">
        <authorList>
            <person name="Lanie J.A."/>
            <person name="Ng W.-L."/>
            <person name="Kazmierczak K.M."/>
            <person name="Andrzejewski T.M."/>
            <person name="Davidsen T.M."/>
            <person name="Wayne K.J."/>
            <person name="Tettelin H."/>
            <person name="Glass J.I."/>
            <person name="Rusch D."/>
            <person name="Podicherti R."/>
            <person name="Tsui H.-C.T."/>
            <person name="Winkler M.E."/>
        </authorList>
    </citation>
    <scope>NUCLEOTIDE SEQUENCE</scope>
</reference>
<dbReference type="PANTHER" id="PTHR31285:SF0">
    <property type="entry name" value="NICOTINAMIDE MONONUCLEOTIDE ADENYLYLTRANSFERASE"/>
    <property type="match status" value="1"/>
</dbReference>
<name>A0A382K3I8_9ZZZZ</name>
<feature type="non-terminal residue" evidence="1">
    <location>
        <position position="111"/>
    </location>
</feature>
<sequence length="111" mass="12250">MFHFKPLKQIIEKIINRINEDSVKISGVFAGSGSSFANWFLTTPGSSNTLMQLDFPYSHSAVDELLGRAPKAYVTAQVANEFANMAYLRARRLSSVGEKVIGIGETGLDFY</sequence>
<accession>A0A382K3I8</accession>
<organism evidence="1">
    <name type="scientific">marine metagenome</name>
    <dbReference type="NCBI Taxonomy" id="408172"/>
    <lineage>
        <taxon>unclassified sequences</taxon>
        <taxon>metagenomes</taxon>
        <taxon>ecological metagenomes</taxon>
    </lineage>
</organism>
<proteinExistence type="predicted"/>
<dbReference type="GO" id="GO:0005634">
    <property type="term" value="C:nucleus"/>
    <property type="evidence" value="ECO:0007669"/>
    <property type="project" value="TreeGrafter"/>
</dbReference>